<accession>A0A8D8W0S9</accession>
<proteinExistence type="predicted"/>
<protein>
    <submittedName>
        <fullName evidence="1">Uncharacterized protein</fullName>
    </submittedName>
</protein>
<sequence length="136" mass="14979">MDMSELRFLCTLFGQLCEPFWVFCSSVFGACGVTFGRWVSRPHLLPELDWCDLCLQTNPTCSRWVASNICTPPSPALSGLDAVFCSASSSASYASTTRPHDAARWSSVAQPRCGDTCRCRRTCWGIAVECDTGRHV</sequence>
<reference evidence="1" key="1">
    <citation type="submission" date="2021-05" db="EMBL/GenBank/DDBJ databases">
        <authorList>
            <person name="Alioto T."/>
            <person name="Alioto T."/>
            <person name="Gomez Garrido J."/>
        </authorList>
    </citation>
    <scope>NUCLEOTIDE SEQUENCE</scope>
</reference>
<evidence type="ECO:0000313" key="1">
    <source>
        <dbReference type="EMBL" id="CAG6641613.1"/>
    </source>
</evidence>
<dbReference type="EMBL" id="HBUF01118366">
    <property type="protein sequence ID" value="CAG6641613.1"/>
    <property type="molecule type" value="Transcribed_RNA"/>
</dbReference>
<dbReference type="AlphaFoldDB" id="A0A8D8W0S9"/>
<dbReference type="PROSITE" id="PS51257">
    <property type="entry name" value="PROKAR_LIPOPROTEIN"/>
    <property type="match status" value="1"/>
</dbReference>
<organism evidence="1">
    <name type="scientific">Cacopsylla melanoneura</name>
    <dbReference type="NCBI Taxonomy" id="428564"/>
    <lineage>
        <taxon>Eukaryota</taxon>
        <taxon>Metazoa</taxon>
        <taxon>Ecdysozoa</taxon>
        <taxon>Arthropoda</taxon>
        <taxon>Hexapoda</taxon>
        <taxon>Insecta</taxon>
        <taxon>Pterygota</taxon>
        <taxon>Neoptera</taxon>
        <taxon>Paraneoptera</taxon>
        <taxon>Hemiptera</taxon>
        <taxon>Sternorrhyncha</taxon>
        <taxon>Psylloidea</taxon>
        <taxon>Psyllidae</taxon>
        <taxon>Psyllinae</taxon>
        <taxon>Cacopsylla</taxon>
    </lineage>
</organism>
<name>A0A8D8W0S9_9HEMI</name>